<evidence type="ECO:0000313" key="1">
    <source>
        <dbReference type="EMBL" id="GGL45247.1"/>
    </source>
</evidence>
<dbReference type="AlphaFoldDB" id="A0A917VYL3"/>
<sequence length="67" mass="7485">MLANTSPPRKIAVPFYFNKVLLKDDPSAQMVNSGLQSVKISMGFEGNTAGHVYGKRISEYAKEKMYE</sequence>
<evidence type="ECO:0000313" key="2">
    <source>
        <dbReference type="Proteomes" id="UP000654670"/>
    </source>
</evidence>
<comment type="caution">
    <text evidence="1">The sequence shown here is derived from an EMBL/GenBank/DDBJ whole genome shotgun (WGS) entry which is preliminary data.</text>
</comment>
<name>A0A917VYL3_9BACL</name>
<dbReference type="EMBL" id="BMOK01000002">
    <property type="protein sequence ID" value="GGL45247.1"/>
    <property type="molecule type" value="Genomic_DNA"/>
</dbReference>
<organism evidence="1 2">
    <name type="scientific">Sporolactobacillus putidus</name>
    <dbReference type="NCBI Taxonomy" id="492735"/>
    <lineage>
        <taxon>Bacteria</taxon>
        <taxon>Bacillati</taxon>
        <taxon>Bacillota</taxon>
        <taxon>Bacilli</taxon>
        <taxon>Bacillales</taxon>
        <taxon>Sporolactobacillaceae</taxon>
        <taxon>Sporolactobacillus</taxon>
    </lineage>
</organism>
<reference evidence="1" key="2">
    <citation type="submission" date="2020-09" db="EMBL/GenBank/DDBJ databases">
        <authorList>
            <person name="Sun Q."/>
            <person name="Ohkuma M."/>
        </authorList>
    </citation>
    <scope>NUCLEOTIDE SEQUENCE</scope>
    <source>
        <strain evidence="1">JCM 15325</strain>
    </source>
</reference>
<proteinExistence type="predicted"/>
<dbReference type="Proteomes" id="UP000654670">
    <property type="component" value="Unassembled WGS sequence"/>
</dbReference>
<gene>
    <name evidence="1" type="ORF">GCM10007968_06680</name>
</gene>
<protein>
    <submittedName>
        <fullName evidence="1">Uncharacterized protein</fullName>
    </submittedName>
</protein>
<keyword evidence="2" id="KW-1185">Reference proteome</keyword>
<accession>A0A917VYL3</accession>
<reference evidence="1" key="1">
    <citation type="journal article" date="2014" name="Int. J. Syst. Evol. Microbiol.">
        <title>Complete genome sequence of Corynebacterium casei LMG S-19264T (=DSM 44701T), isolated from a smear-ripened cheese.</title>
        <authorList>
            <consortium name="US DOE Joint Genome Institute (JGI-PGF)"/>
            <person name="Walter F."/>
            <person name="Albersmeier A."/>
            <person name="Kalinowski J."/>
            <person name="Ruckert C."/>
        </authorList>
    </citation>
    <scope>NUCLEOTIDE SEQUENCE</scope>
    <source>
        <strain evidence="1">JCM 15325</strain>
    </source>
</reference>